<proteinExistence type="predicted"/>
<evidence type="ECO:0000313" key="2">
    <source>
        <dbReference type="Proteomes" id="UP000183994"/>
    </source>
</evidence>
<dbReference type="EMBL" id="FQZU01000055">
    <property type="protein sequence ID" value="SHL25346.1"/>
    <property type="molecule type" value="Genomic_DNA"/>
</dbReference>
<dbReference type="STRING" id="1121393.SAMN02745216_04898"/>
<name>A0A1M6Z497_9BACT</name>
<dbReference type="AlphaFoldDB" id="A0A1M6Z497"/>
<keyword evidence="2" id="KW-1185">Reference proteome</keyword>
<sequence length="213" mass="23874">MEWNLSQIKAKVRKLTGRPDAGQLSEEDLLQAVNQYYVNMLPQEANTLEMQSWREISLTSSGDGEYSLEASDLVLAAPFTLTDQEGAAFPLDRFTDPALFFRRYPESETQRARPEACLIFGRTLYVRPLPDGNYTLKAASVNAPIPFEEDSDLPLDSKWGPLIAYGAAMEILQENGEDSEAASLRNAYAFHLNSIVRKQLRQIPLEKRAAPGF</sequence>
<evidence type="ECO:0000313" key="1">
    <source>
        <dbReference type="EMBL" id="SHL25346.1"/>
    </source>
</evidence>
<dbReference type="Proteomes" id="UP000183994">
    <property type="component" value="Unassembled WGS sequence"/>
</dbReference>
<dbReference type="RefSeq" id="WP_073478878.1">
    <property type="nucleotide sequence ID" value="NZ_FQZU01000055.1"/>
</dbReference>
<accession>A0A1M6Z497</accession>
<protein>
    <submittedName>
        <fullName evidence="1">Uncharacterized protein</fullName>
    </submittedName>
</protein>
<reference evidence="2" key="1">
    <citation type="submission" date="2016-11" db="EMBL/GenBank/DDBJ databases">
        <authorList>
            <person name="Varghese N."/>
            <person name="Submissions S."/>
        </authorList>
    </citation>
    <scope>NUCLEOTIDE SEQUENCE [LARGE SCALE GENOMIC DNA]</scope>
    <source>
        <strain evidence="2">DSM 16219</strain>
    </source>
</reference>
<organism evidence="1 2">
    <name type="scientific">Desulfatibacillum alkenivorans DSM 16219</name>
    <dbReference type="NCBI Taxonomy" id="1121393"/>
    <lineage>
        <taxon>Bacteria</taxon>
        <taxon>Pseudomonadati</taxon>
        <taxon>Thermodesulfobacteriota</taxon>
        <taxon>Desulfobacteria</taxon>
        <taxon>Desulfobacterales</taxon>
        <taxon>Desulfatibacillaceae</taxon>
        <taxon>Desulfatibacillum</taxon>
    </lineage>
</organism>
<gene>
    <name evidence="1" type="ORF">SAMN02745216_04898</name>
</gene>
<dbReference type="OrthoDB" id="9871212at2"/>